<dbReference type="PANTHER" id="PTHR22950:SF649">
    <property type="entry name" value="ACID TRANSPORTER, PUTATIVE-RELATED"/>
    <property type="match status" value="1"/>
</dbReference>
<keyword evidence="3 5" id="KW-1133">Transmembrane helix</keyword>
<dbReference type="EMBL" id="JAFJZO010000033">
    <property type="protein sequence ID" value="KAG5495113.1"/>
    <property type="molecule type" value="Genomic_DNA"/>
</dbReference>
<feature type="domain" description="Amino acid transporter transmembrane" evidence="6">
    <location>
        <begin position="12"/>
        <end position="482"/>
    </location>
</feature>
<dbReference type="InterPro" id="IPR013057">
    <property type="entry name" value="AA_transpt_TM"/>
</dbReference>
<dbReference type="RefSeq" id="XP_067754365.1">
    <property type="nucleotide sequence ID" value="XM_067898208.1"/>
</dbReference>
<evidence type="ECO:0000256" key="4">
    <source>
        <dbReference type="ARBA" id="ARBA00023136"/>
    </source>
</evidence>
<name>A0A836LCG0_9TRYP</name>
<feature type="transmembrane region" description="Helical" evidence="5">
    <location>
        <begin position="95"/>
        <end position="114"/>
    </location>
</feature>
<dbReference type="Proteomes" id="UP000674318">
    <property type="component" value="Unassembled WGS sequence"/>
</dbReference>
<evidence type="ECO:0000256" key="2">
    <source>
        <dbReference type="ARBA" id="ARBA00022692"/>
    </source>
</evidence>
<feature type="transmembrane region" description="Helical" evidence="5">
    <location>
        <begin position="285"/>
        <end position="306"/>
    </location>
</feature>
<evidence type="ECO:0000256" key="3">
    <source>
        <dbReference type="ARBA" id="ARBA00022989"/>
    </source>
</evidence>
<organism evidence="7 8">
    <name type="scientific">Porcisia hertigi</name>
    <dbReference type="NCBI Taxonomy" id="2761500"/>
    <lineage>
        <taxon>Eukaryota</taxon>
        <taxon>Discoba</taxon>
        <taxon>Euglenozoa</taxon>
        <taxon>Kinetoplastea</taxon>
        <taxon>Metakinetoplastina</taxon>
        <taxon>Trypanosomatida</taxon>
        <taxon>Trypanosomatidae</taxon>
        <taxon>Leishmaniinae</taxon>
        <taxon>Porcisia</taxon>
    </lineage>
</organism>
<feature type="transmembrane region" description="Helical" evidence="5">
    <location>
        <begin position="400"/>
        <end position="417"/>
    </location>
</feature>
<dbReference type="OrthoDB" id="28208at2759"/>
<evidence type="ECO:0000313" key="8">
    <source>
        <dbReference type="Proteomes" id="UP000674318"/>
    </source>
</evidence>
<feature type="transmembrane region" description="Helical" evidence="5">
    <location>
        <begin position="134"/>
        <end position="153"/>
    </location>
</feature>
<evidence type="ECO:0000313" key="7">
    <source>
        <dbReference type="EMBL" id="KAG5495113.1"/>
    </source>
</evidence>
<keyword evidence="4 5" id="KW-0472">Membrane</keyword>
<feature type="transmembrane region" description="Helical" evidence="5">
    <location>
        <begin position="209"/>
        <end position="232"/>
    </location>
</feature>
<accession>A0A836LCG0</accession>
<keyword evidence="2 5" id="KW-0812">Transmembrane</keyword>
<evidence type="ECO:0000259" key="6">
    <source>
        <dbReference type="Pfam" id="PF01490"/>
    </source>
</evidence>
<feature type="transmembrane region" description="Helical" evidence="5">
    <location>
        <begin position="42"/>
        <end position="65"/>
    </location>
</feature>
<comment type="caution">
    <text evidence="7">The sequence shown here is derived from an EMBL/GenBank/DDBJ whole genome shotgun (WGS) entry which is preliminary data.</text>
</comment>
<feature type="transmembrane region" description="Helical" evidence="5">
    <location>
        <begin position="457"/>
        <end position="480"/>
    </location>
</feature>
<evidence type="ECO:0000256" key="5">
    <source>
        <dbReference type="SAM" id="Phobius"/>
    </source>
</evidence>
<protein>
    <recommendedName>
        <fullName evidence="6">Amino acid transporter transmembrane domain-containing protein</fullName>
    </recommendedName>
</protein>
<dbReference type="GO" id="GO:0015179">
    <property type="term" value="F:L-amino acid transmembrane transporter activity"/>
    <property type="evidence" value="ECO:0007669"/>
    <property type="project" value="TreeGrafter"/>
</dbReference>
<feature type="transmembrane region" description="Helical" evidence="5">
    <location>
        <begin position="244"/>
        <end position="265"/>
    </location>
</feature>
<proteinExistence type="predicted"/>
<dbReference type="GeneID" id="94288285"/>
<dbReference type="GO" id="GO:0005737">
    <property type="term" value="C:cytoplasm"/>
    <property type="evidence" value="ECO:0007669"/>
    <property type="project" value="TreeGrafter"/>
</dbReference>
<dbReference type="PANTHER" id="PTHR22950">
    <property type="entry name" value="AMINO ACID TRANSPORTER"/>
    <property type="match status" value="1"/>
</dbReference>
<evidence type="ECO:0000256" key="1">
    <source>
        <dbReference type="ARBA" id="ARBA00004141"/>
    </source>
</evidence>
<feature type="transmembrane region" description="Helical" evidence="5">
    <location>
        <begin position="160"/>
        <end position="179"/>
    </location>
</feature>
<sequence>MLGCTMSTLSSGSVLGAALSLAVTTMGAGVLTLPSAYADAGVIPATLLLAGVAVLTVFSVDYIIVGVEKLGRNSYEELARELLGKKAEEGVRWTLMLYNVGSAVSYLVIIQDLVEPLQPFITRYLPLLTTPKHTLLSFWAVVILPLSCVPTLGALHVSSFLAISATGLICALIIFRYFIPGPTVPSSVTMAALANGAIPVKWWWGNHPLLALPIIMFSFDCQSLVFQIYAGLGDMRRSVMMRVSIISLVVTGIIHAAVGIFGYLSNPVDVRDNIISNYDPKVDRLFRMGYILYSTPIVLAYVLMLFPIRDSIFFFWYGYSSASVATHVPRRKDFTLLVNQEEALELIVSAKEEHRQQHSHCNGFTCNNTNYGSAKEVLQHVVEAKKHQNETERIPLRDHLIISVTLNAFCVAIALLAPGMVSVVSLLGALCSSTLCFVVPGLYRWQLHYKNIARLNTFWEFGLMVSMIAFGVIAAVLGTATSVKSAFFSM</sequence>
<dbReference type="Pfam" id="PF01490">
    <property type="entry name" value="Aa_trans"/>
    <property type="match status" value="1"/>
</dbReference>
<comment type="subcellular location">
    <subcellularLocation>
        <location evidence="1">Membrane</location>
        <topology evidence="1">Multi-pass membrane protein</topology>
    </subcellularLocation>
</comment>
<dbReference type="KEGG" id="phet:94288285"/>
<keyword evidence="8" id="KW-1185">Reference proteome</keyword>
<dbReference type="AlphaFoldDB" id="A0A836LCG0"/>
<gene>
    <name evidence="7" type="ORF">JKF63_02166</name>
</gene>
<dbReference type="GO" id="GO:0016020">
    <property type="term" value="C:membrane"/>
    <property type="evidence" value="ECO:0007669"/>
    <property type="project" value="UniProtKB-SubCell"/>
</dbReference>
<feature type="transmembrane region" description="Helical" evidence="5">
    <location>
        <begin position="423"/>
        <end position="445"/>
    </location>
</feature>
<reference evidence="7 8" key="1">
    <citation type="submission" date="2021-02" db="EMBL/GenBank/DDBJ databases">
        <title>Porcisia hertigi Genome sequencing and assembly.</title>
        <authorList>
            <person name="Almutairi H."/>
            <person name="Gatherer D."/>
        </authorList>
    </citation>
    <scope>NUCLEOTIDE SEQUENCE [LARGE SCALE GENOMIC DNA]</scope>
    <source>
        <strain evidence="7 8">C119</strain>
    </source>
</reference>